<dbReference type="GO" id="GO:0007339">
    <property type="term" value="P:binding of sperm to zona pellucida"/>
    <property type="evidence" value="ECO:0007669"/>
    <property type="project" value="TreeGrafter"/>
</dbReference>
<dbReference type="Gene3D" id="4.10.70.10">
    <property type="entry name" value="Disintegrin domain"/>
    <property type="match status" value="1"/>
</dbReference>
<evidence type="ECO:0000313" key="13">
    <source>
        <dbReference type="Proteomes" id="UP000694398"/>
    </source>
</evidence>
<dbReference type="SMART" id="SM00050">
    <property type="entry name" value="DISIN"/>
    <property type="match status" value="1"/>
</dbReference>
<dbReference type="InterPro" id="IPR006586">
    <property type="entry name" value="ADAM_Cys-rich"/>
</dbReference>
<keyword evidence="5 6" id="KW-1015">Disulfide bond</keyword>
<dbReference type="GeneID" id="102018976"/>
<protein>
    <submittedName>
        <fullName evidence="12">ADAM metallopeptidase domain 18</fullName>
    </submittedName>
</protein>
<dbReference type="OMA" id="GPQMYCV"/>
<evidence type="ECO:0000256" key="4">
    <source>
        <dbReference type="ARBA" id="ARBA00023136"/>
    </source>
</evidence>
<evidence type="ECO:0000256" key="1">
    <source>
        <dbReference type="ARBA" id="ARBA00004479"/>
    </source>
</evidence>
<evidence type="ECO:0000256" key="6">
    <source>
        <dbReference type="PROSITE-ProRule" id="PRU00076"/>
    </source>
</evidence>
<dbReference type="PROSITE" id="PS00427">
    <property type="entry name" value="DISINTEGRIN_1"/>
    <property type="match status" value="1"/>
</dbReference>
<proteinExistence type="predicted"/>
<dbReference type="CTD" id="8749"/>
<evidence type="ECO:0000256" key="8">
    <source>
        <dbReference type="SAM" id="Phobius"/>
    </source>
</evidence>
<dbReference type="InterPro" id="IPR036436">
    <property type="entry name" value="Disintegrin_dom_sf"/>
</dbReference>
<dbReference type="PROSITE" id="PS50026">
    <property type="entry name" value="EGF_3"/>
    <property type="match status" value="1"/>
</dbReference>
<dbReference type="InterPro" id="IPR001590">
    <property type="entry name" value="Peptidase_M12B"/>
</dbReference>
<dbReference type="PROSITE" id="PS50215">
    <property type="entry name" value="ADAM_MEPRO"/>
    <property type="match status" value="1"/>
</dbReference>
<dbReference type="InterPro" id="IPR000742">
    <property type="entry name" value="EGF"/>
</dbReference>
<evidence type="ECO:0000256" key="2">
    <source>
        <dbReference type="ARBA" id="ARBA00022692"/>
    </source>
</evidence>
<dbReference type="AlphaFoldDB" id="A0A8C2UJP1"/>
<dbReference type="Pfam" id="PF01562">
    <property type="entry name" value="Pep_M12B_propep"/>
    <property type="match status" value="1"/>
</dbReference>
<evidence type="ECO:0000256" key="7">
    <source>
        <dbReference type="PROSITE-ProRule" id="PRU00276"/>
    </source>
</evidence>
<gene>
    <name evidence="12" type="primary">ADAM18</name>
</gene>
<dbReference type="OrthoDB" id="5951731at2759"/>
<dbReference type="CDD" id="cd04269">
    <property type="entry name" value="ZnMc_adamalysin_II_like"/>
    <property type="match status" value="1"/>
</dbReference>
<dbReference type="Ensembl" id="ENSCLAT00000001958.1">
    <property type="protein sequence ID" value="ENSCLAP00000001914.1"/>
    <property type="gene ID" value="ENSCLAG00000001412.1"/>
</dbReference>
<keyword evidence="2 8" id="KW-0812">Transmembrane</keyword>
<reference evidence="12" key="1">
    <citation type="submission" date="2025-08" db="UniProtKB">
        <authorList>
            <consortium name="Ensembl"/>
        </authorList>
    </citation>
    <scope>IDENTIFICATION</scope>
</reference>
<dbReference type="InterPro" id="IPR034027">
    <property type="entry name" value="Reprolysin_adamalysin"/>
</dbReference>
<keyword evidence="4 8" id="KW-0472">Membrane</keyword>
<dbReference type="GO" id="GO:0004222">
    <property type="term" value="F:metalloendopeptidase activity"/>
    <property type="evidence" value="ECO:0007669"/>
    <property type="project" value="InterPro"/>
</dbReference>
<comment type="subcellular location">
    <subcellularLocation>
        <location evidence="1">Membrane</location>
        <topology evidence="1">Single-pass type I membrane protein</topology>
    </subcellularLocation>
</comment>
<dbReference type="PANTHER" id="PTHR11905">
    <property type="entry name" value="ADAM A DISINTEGRIN AND METALLOPROTEASE DOMAIN"/>
    <property type="match status" value="1"/>
</dbReference>
<dbReference type="InterPro" id="IPR001762">
    <property type="entry name" value="Disintegrin_dom"/>
</dbReference>
<dbReference type="Pfam" id="PF01421">
    <property type="entry name" value="Reprolysin"/>
    <property type="match status" value="1"/>
</dbReference>
<feature type="domain" description="EGF-like" evidence="9">
    <location>
        <begin position="625"/>
        <end position="659"/>
    </location>
</feature>
<dbReference type="PANTHER" id="PTHR11905:SF158">
    <property type="entry name" value="DISINTEGRIN AND METALLOPROTEINASE DOMAIN-CONTAINING PROTEIN 18"/>
    <property type="match status" value="1"/>
</dbReference>
<evidence type="ECO:0000259" key="11">
    <source>
        <dbReference type="PROSITE" id="PS50215"/>
    </source>
</evidence>
<dbReference type="SMART" id="SM00608">
    <property type="entry name" value="ACR"/>
    <property type="match status" value="1"/>
</dbReference>
<dbReference type="GeneTree" id="ENSGT00940000162281"/>
<dbReference type="FunFam" id="4.10.70.10:FF:000001">
    <property type="entry name" value="Disintegrin and metalloproteinase domain-containing protein 22"/>
    <property type="match status" value="1"/>
</dbReference>
<evidence type="ECO:0000259" key="10">
    <source>
        <dbReference type="PROSITE" id="PS50214"/>
    </source>
</evidence>
<dbReference type="PROSITE" id="PS50214">
    <property type="entry name" value="DISINTEGRIN_2"/>
    <property type="match status" value="1"/>
</dbReference>
<feature type="transmembrane region" description="Helical" evidence="8">
    <location>
        <begin position="692"/>
        <end position="712"/>
    </location>
</feature>
<evidence type="ECO:0000313" key="12">
    <source>
        <dbReference type="Ensembl" id="ENSCLAP00000001914.1"/>
    </source>
</evidence>
<feature type="disulfide bond" evidence="6">
    <location>
        <begin position="649"/>
        <end position="658"/>
    </location>
</feature>
<dbReference type="GO" id="GO:0006508">
    <property type="term" value="P:proteolysis"/>
    <property type="evidence" value="ECO:0007669"/>
    <property type="project" value="InterPro"/>
</dbReference>
<keyword evidence="6" id="KW-0245">EGF-like domain</keyword>
<feature type="disulfide bond" evidence="7">
    <location>
        <begin position="342"/>
        <end position="347"/>
    </location>
</feature>
<comment type="caution">
    <text evidence="6">Lacks conserved residue(s) required for the propagation of feature annotation.</text>
</comment>
<dbReference type="Pfam" id="PF08516">
    <property type="entry name" value="ADAM_CR"/>
    <property type="match status" value="1"/>
</dbReference>
<dbReference type="InterPro" id="IPR018358">
    <property type="entry name" value="Disintegrin_CS"/>
</dbReference>
<dbReference type="SUPFAM" id="SSF55486">
    <property type="entry name" value="Metalloproteases ('zincins'), catalytic domain"/>
    <property type="match status" value="1"/>
</dbReference>
<accession>A0A8C2UJP1</accession>
<dbReference type="InterPro" id="IPR002870">
    <property type="entry name" value="Peptidase_M12B_N"/>
</dbReference>
<dbReference type="InterPro" id="IPR024079">
    <property type="entry name" value="MetalloPept_cat_dom_sf"/>
</dbReference>
<name>A0A8C2UJP1_CHILA</name>
<sequence>MLPLLAVLAALAGPHALLGVVAAGFEGIFLHVTVPHKIRSNESEVSEKKMIYTIAIDGKRCTLHLRKHLFLSPNFLAYAYNETGSLYSESSYFMTHCHYQGYAAEFPNSVVTLSVCSGLRGLLQFENITYGIEPLESSARFEHIIYQVKNDNQDIPMLTKNYSNIQQIDQLSQVHLNRQEASHLQLLPRYLQMHIIVEKALFDYMGPEMMAFTHKIIQVIGLVNAMFTQLKLTVKLSSLELWSGKNPISTDGDADDILQRLLAWKRDSLIRRPYDIAYLLIYRKHPHYMGATFPGRICNKKYNAGTAMFPDGVSLEGFSVIIAQLLGLNIGLIYNNIDNCSCPRATCIMSHESVSSSGIKIFSNCSLHDYRHFVSKTEADCLHNFSNLKLVYQNQPVCGNGILESNEECDCGNKEECQLKNCCDYKTCKLKGSVECGSGPCCTSKCEFSVVGTPCRKSVDEECDFTEYCNGTSSQCVPDTYALNGNLCRLGTAYCYHGRCQNLDNQCAEIFGKGAQGAPHACFKEVNSPQERSGNCGFKDSQPLPCEQKDVLCGKLVCIQPHKNSNKSAGQSAIYSYIHDHECLSITPGTSLSSDGRDDAYVADGTVCGPQMYCVNKTCRKAHLVEFNCNATEKCKGNGICNNFGNCQCFPDHRPPDCEFQLGSPGGSIDDGNVKSDIIFIKEGYNVQRSNWIILNFFIFLPVFMLVIISFIKITEMRNSCITENTKYEGGASIVPESCHQEC</sequence>
<organism evidence="12 13">
    <name type="scientific">Chinchilla lanigera</name>
    <name type="common">Long-tailed chinchilla</name>
    <name type="synonym">Chinchilla villidera</name>
    <dbReference type="NCBI Taxonomy" id="34839"/>
    <lineage>
        <taxon>Eukaryota</taxon>
        <taxon>Metazoa</taxon>
        <taxon>Chordata</taxon>
        <taxon>Craniata</taxon>
        <taxon>Vertebrata</taxon>
        <taxon>Euteleostomi</taxon>
        <taxon>Mammalia</taxon>
        <taxon>Eutheria</taxon>
        <taxon>Euarchontoglires</taxon>
        <taxon>Glires</taxon>
        <taxon>Rodentia</taxon>
        <taxon>Hystricomorpha</taxon>
        <taxon>Chinchillidae</taxon>
        <taxon>Chinchilla</taxon>
    </lineage>
</organism>
<dbReference type="GO" id="GO:0008584">
    <property type="term" value="P:male gonad development"/>
    <property type="evidence" value="ECO:0007669"/>
    <property type="project" value="TreeGrafter"/>
</dbReference>
<dbReference type="SUPFAM" id="SSF57552">
    <property type="entry name" value="Blood coagulation inhibitor (disintegrin)"/>
    <property type="match status" value="1"/>
</dbReference>
<dbReference type="GO" id="GO:0007155">
    <property type="term" value="P:cell adhesion"/>
    <property type="evidence" value="ECO:0007669"/>
    <property type="project" value="TreeGrafter"/>
</dbReference>
<evidence type="ECO:0000259" key="9">
    <source>
        <dbReference type="PROSITE" id="PS50026"/>
    </source>
</evidence>
<evidence type="ECO:0000256" key="3">
    <source>
        <dbReference type="ARBA" id="ARBA00022989"/>
    </source>
</evidence>
<feature type="domain" description="Disintegrin" evidence="10">
    <location>
        <begin position="395"/>
        <end position="484"/>
    </location>
</feature>
<reference evidence="12" key="2">
    <citation type="submission" date="2025-09" db="UniProtKB">
        <authorList>
            <consortium name="Ensembl"/>
        </authorList>
    </citation>
    <scope>IDENTIFICATION</scope>
</reference>
<evidence type="ECO:0000256" key="5">
    <source>
        <dbReference type="ARBA" id="ARBA00023157"/>
    </source>
</evidence>
<dbReference type="RefSeq" id="XP_013363189.1">
    <property type="nucleotide sequence ID" value="XM_013507735.1"/>
</dbReference>
<keyword evidence="3 8" id="KW-1133">Transmembrane helix</keyword>
<keyword evidence="13" id="KW-1185">Reference proteome</keyword>
<dbReference type="Gene3D" id="3.40.390.10">
    <property type="entry name" value="Collagenase (Catalytic Domain)"/>
    <property type="match status" value="1"/>
</dbReference>
<dbReference type="Pfam" id="PF00200">
    <property type="entry name" value="Disintegrin"/>
    <property type="match status" value="1"/>
</dbReference>
<feature type="domain" description="Peptidase M12B" evidence="11">
    <location>
        <begin position="189"/>
        <end position="386"/>
    </location>
</feature>
<dbReference type="Proteomes" id="UP000694398">
    <property type="component" value="Unassembled WGS sequence"/>
</dbReference>
<dbReference type="GO" id="GO:0005886">
    <property type="term" value="C:plasma membrane"/>
    <property type="evidence" value="ECO:0007669"/>
    <property type="project" value="TreeGrafter"/>
</dbReference>